<sequence length="488" mass="52684">MTPEPAPLSRTDPAPLSEQLARLFASRIDAGLMAAGTRLPSIRHCASRYAVSPHTVVAAYDQLLAQGLIRSERNRGFFVRERNALTPAASAATADRTPLAFPNDIGSLIRTMFPAGVRNQVKDSMDASRPSPASGVLPASWLDEGLLIKALRRAVAQDNSSSGALYGTAQGDPLLRDMLALHLESLGITTPSAQIITTSGATHALDVVARTLLSPGDAVLVDSPGWSVEFARLTRMGVRLLPVPRGPQGVDVAALEQLAATHRPKAYTTVSVLHNPTGHSLNLTQAHHVLQLAQQYDFFIVEDDTYAAFAPAHSPRYAALDGLKRTFYVTGFAKIIAPGWRVGCIAAPADWIPELLDTKLIAGLNTVTPTERALSLCLQHGWLRRHTEAVTSRLDAARSRTVQLALRHGASFAAPPAGLFGWVETGVDTEQLAQRLLDHGWLIAPGHLFYPERCSSTRMRLNFAAGQDMAFWRAYQREVRLSKATAGG</sequence>
<dbReference type="CDD" id="cd07377">
    <property type="entry name" value="WHTH_GntR"/>
    <property type="match status" value="1"/>
</dbReference>
<evidence type="ECO:0000256" key="5">
    <source>
        <dbReference type="ARBA" id="ARBA00023163"/>
    </source>
</evidence>
<dbReference type="Gene3D" id="3.90.1150.10">
    <property type="entry name" value="Aspartate Aminotransferase, domain 1"/>
    <property type="match status" value="1"/>
</dbReference>
<evidence type="ECO:0000256" key="3">
    <source>
        <dbReference type="ARBA" id="ARBA00023015"/>
    </source>
</evidence>
<accession>A0A1H8E3G5</accession>
<dbReference type="Pfam" id="PF00392">
    <property type="entry name" value="GntR"/>
    <property type="match status" value="1"/>
</dbReference>
<dbReference type="SMART" id="SM00345">
    <property type="entry name" value="HTH_GNTR"/>
    <property type="match status" value="1"/>
</dbReference>
<dbReference type="EMBL" id="FOCW01000001">
    <property type="protein sequence ID" value="SEN14012.1"/>
    <property type="molecule type" value="Genomic_DNA"/>
</dbReference>
<keyword evidence="5" id="KW-0804">Transcription</keyword>
<protein>
    <submittedName>
        <fullName evidence="7">DNA-binding transcriptional regulator, MocR family, contains an aminotransferase domain</fullName>
    </submittedName>
</protein>
<dbReference type="Gene3D" id="3.40.640.10">
    <property type="entry name" value="Type I PLP-dependent aspartate aminotransferase-like (Major domain)"/>
    <property type="match status" value="1"/>
</dbReference>
<dbReference type="InterPro" id="IPR004839">
    <property type="entry name" value="Aminotransferase_I/II_large"/>
</dbReference>
<evidence type="ECO:0000256" key="1">
    <source>
        <dbReference type="ARBA" id="ARBA00005384"/>
    </source>
</evidence>
<dbReference type="AlphaFoldDB" id="A0A1H8E3G5"/>
<dbReference type="RefSeq" id="WP_091815402.1">
    <property type="nucleotide sequence ID" value="NZ_FOCW01000001.1"/>
</dbReference>
<keyword evidence="4 7" id="KW-0238">DNA-binding</keyword>
<dbReference type="GO" id="GO:0008483">
    <property type="term" value="F:transaminase activity"/>
    <property type="evidence" value="ECO:0007669"/>
    <property type="project" value="UniProtKB-KW"/>
</dbReference>
<comment type="similarity">
    <text evidence="1">In the C-terminal section; belongs to the class-I pyridoxal-phosphate-dependent aminotransferase family.</text>
</comment>
<dbReference type="PANTHER" id="PTHR46577">
    <property type="entry name" value="HTH-TYPE TRANSCRIPTIONAL REGULATORY PROTEIN GABR"/>
    <property type="match status" value="1"/>
</dbReference>
<dbReference type="GO" id="GO:0030170">
    <property type="term" value="F:pyridoxal phosphate binding"/>
    <property type="evidence" value="ECO:0007669"/>
    <property type="project" value="InterPro"/>
</dbReference>
<evidence type="ECO:0000256" key="4">
    <source>
        <dbReference type="ARBA" id="ARBA00023125"/>
    </source>
</evidence>
<dbReference type="GO" id="GO:0003677">
    <property type="term" value="F:DNA binding"/>
    <property type="evidence" value="ECO:0007669"/>
    <property type="project" value="UniProtKB-KW"/>
</dbReference>
<dbReference type="SUPFAM" id="SSF46785">
    <property type="entry name" value="Winged helix' DNA-binding domain"/>
    <property type="match status" value="1"/>
</dbReference>
<dbReference type="InterPro" id="IPR051446">
    <property type="entry name" value="HTH_trans_reg/aminotransferase"/>
</dbReference>
<dbReference type="Pfam" id="PF00155">
    <property type="entry name" value="Aminotran_1_2"/>
    <property type="match status" value="1"/>
</dbReference>
<feature type="domain" description="HTH gntR-type" evidence="6">
    <location>
        <begin position="14"/>
        <end position="82"/>
    </location>
</feature>
<dbReference type="GO" id="GO:0003700">
    <property type="term" value="F:DNA-binding transcription factor activity"/>
    <property type="evidence" value="ECO:0007669"/>
    <property type="project" value="InterPro"/>
</dbReference>
<keyword evidence="8" id="KW-1185">Reference proteome</keyword>
<dbReference type="InterPro" id="IPR036388">
    <property type="entry name" value="WH-like_DNA-bd_sf"/>
</dbReference>
<keyword evidence="2" id="KW-0663">Pyridoxal phosphate</keyword>
<dbReference type="STRING" id="1121117.SAMN02745977_00548"/>
<dbReference type="PANTHER" id="PTHR46577:SF2">
    <property type="entry name" value="TRANSCRIPTIONAL REGULATORY PROTEIN"/>
    <property type="match status" value="1"/>
</dbReference>
<dbReference type="Gene3D" id="1.10.10.10">
    <property type="entry name" value="Winged helix-like DNA-binding domain superfamily/Winged helix DNA-binding domain"/>
    <property type="match status" value="1"/>
</dbReference>
<keyword evidence="7" id="KW-0808">Transferase</keyword>
<evidence type="ECO:0000313" key="8">
    <source>
        <dbReference type="Proteomes" id="UP000199531"/>
    </source>
</evidence>
<dbReference type="InterPro" id="IPR036390">
    <property type="entry name" value="WH_DNA-bd_sf"/>
</dbReference>
<dbReference type="CDD" id="cd00609">
    <property type="entry name" value="AAT_like"/>
    <property type="match status" value="1"/>
</dbReference>
<dbReference type="InterPro" id="IPR015421">
    <property type="entry name" value="PyrdxlP-dep_Trfase_major"/>
</dbReference>
<dbReference type="InterPro" id="IPR000524">
    <property type="entry name" value="Tscrpt_reg_HTH_GntR"/>
</dbReference>
<keyword evidence="7" id="KW-0032">Aminotransferase</keyword>
<keyword evidence="3" id="KW-0805">Transcription regulation</keyword>
<name>A0A1H8E3G5_9BURK</name>
<proteinExistence type="inferred from homology"/>
<dbReference type="InterPro" id="IPR015422">
    <property type="entry name" value="PyrdxlP-dep_Trfase_small"/>
</dbReference>
<dbReference type="InterPro" id="IPR015424">
    <property type="entry name" value="PyrdxlP-dep_Trfase"/>
</dbReference>
<dbReference type="Proteomes" id="UP000199531">
    <property type="component" value="Unassembled WGS sequence"/>
</dbReference>
<evidence type="ECO:0000313" key="7">
    <source>
        <dbReference type="EMBL" id="SEN14012.1"/>
    </source>
</evidence>
<dbReference type="OrthoDB" id="9804020at2"/>
<reference evidence="7 8" key="1">
    <citation type="submission" date="2016-10" db="EMBL/GenBank/DDBJ databases">
        <authorList>
            <person name="de Groot N.N."/>
        </authorList>
    </citation>
    <scope>NUCLEOTIDE SEQUENCE [LARGE SCALE GENOMIC DNA]</scope>
    <source>
        <strain evidence="7 8">DSM 15123</strain>
    </source>
</reference>
<evidence type="ECO:0000256" key="2">
    <source>
        <dbReference type="ARBA" id="ARBA00022898"/>
    </source>
</evidence>
<evidence type="ECO:0000259" key="6">
    <source>
        <dbReference type="PROSITE" id="PS50949"/>
    </source>
</evidence>
<dbReference type="SUPFAM" id="SSF53383">
    <property type="entry name" value="PLP-dependent transferases"/>
    <property type="match status" value="1"/>
</dbReference>
<gene>
    <name evidence="7" type="ORF">SAMN02745977_00548</name>
</gene>
<organism evidence="7 8">
    <name type="scientific">Brachymonas denitrificans DSM 15123</name>
    <dbReference type="NCBI Taxonomy" id="1121117"/>
    <lineage>
        <taxon>Bacteria</taxon>
        <taxon>Pseudomonadati</taxon>
        <taxon>Pseudomonadota</taxon>
        <taxon>Betaproteobacteria</taxon>
        <taxon>Burkholderiales</taxon>
        <taxon>Comamonadaceae</taxon>
        <taxon>Brachymonas</taxon>
    </lineage>
</organism>
<dbReference type="PROSITE" id="PS50949">
    <property type="entry name" value="HTH_GNTR"/>
    <property type="match status" value="1"/>
</dbReference>